<dbReference type="PANTHER" id="PTHR43663:SF1">
    <property type="entry name" value="CHROMATE TRANSPORTER"/>
    <property type="match status" value="1"/>
</dbReference>
<dbReference type="PANTHER" id="PTHR43663">
    <property type="entry name" value="CHROMATE TRANSPORT PROTEIN-RELATED"/>
    <property type="match status" value="1"/>
</dbReference>
<evidence type="ECO:0000256" key="2">
    <source>
        <dbReference type="ARBA" id="ARBA00005262"/>
    </source>
</evidence>
<accession>A0A857DGM3</accession>
<feature type="transmembrane region" description="Helical" evidence="7">
    <location>
        <begin position="115"/>
        <end position="135"/>
    </location>
</feature>
<dbReference type="EMBL" id="CP046996">
    <property type="protein sequence ID" value="QHA00454.1"/>
    <property type="molecule type" value="Genomic_DNA"/>
</dbReference>
<evidence type="ECO:0000313" key="8">
    <source>
        <dbReference type="EMBL" id="QHA00454.1"/>
    </source>
</evidence>
<evidence type="ECO:0000256" key="3">
    <source>
        <dbReference type="ARBA" id="ARBA00022475"/>
    </source>
</evidence>
<dbReference type="GO" id="GO:0015109">
    <property type="term" value="F:chromate transmembrane transporter activity"/>
    <property type="evidence" value="ECO:0007669"/>
    <property type="project" value="InterPro"/>
</dbReference>
<comment type="subcellular location">
    <subcellularLocation>
        <location evidence="1">Cell membrane</location>
        <topology evidence="1">Multi-pass membrane protein</topology>
    </subcellularLocation>
</comment>
<comment type="similarity">
    <text evidence="2">Belongs to the chromate ion transporter (CHR) (TC 2.A.51) family.</text>
</comment>
<protein>
    <submittedName>
        <fullName evidence="8">Chromate transporter</fullName>
    </submittedName>
</protein>
<keyword evidence="4 7" id="KW-0812">Transmembrane</keyword>
<evidence type="ECO:0000256" key="5">
    <source>
        <dbReference type="ARBA" id="ARBA00022989"/>
    </source>
</evidence>
<gene>
    <name evidence="8" type="ORF">GQ588_07340</name>
</gene>
<keyword evidence="6 7" id="KW-0472">Membrane</keyword>
<keyword evidence="5 7" id="KW-1133">Transmembrane helix</keyword>
<sequence>MKVLWDLFIAFFRASNFSFGGGPAMIPIIQNETVHKYQWLTSEDFTNVVAISNSMPAPIATKLAGMIGHRVKGWSGALAAIIGAVLPTALIMIFLGHLLINYADSPALQAMLKGVRPVVVVLLAQSALQMGQSAFKDKATWVLGIAAFAMMLIWPGLNPAFLVVISMILGIFIFKKKFESENISK</sequence>
<evidence type="ECO:0000313" key="9">
    <source>
        <dbReference type="Proteomes" id="UP000430508"/>
    </source>
</evidence>
<dbReference type="AlphaFoldDB" id="A0A857DGM3"/>
<dbReference type="Pfam" id="PF02417">
    <property type="entry name" value="Chromate_transp"/>
    <property type="match status" value="1"/>
</dbReference>
<evidence type="ECO:0000256" key="6">
    <source>
        <dbReference type="ARBA" id="ARBA00023136"/>
    </source>
</evidence>
<feature type="transmembrane region" description="Helical" evidence="7">
    <location>
        <begin position="77"/>
        <end position="103"/>
    </location>
</feature>
<evidence type="ECO:0000256" key="4">
    <source>
        <dbReference type="ARBA" id="ARBA00022692"/>
    </source>
</evidence>
<reference evidence="8 9" key="1">
    <citation type="submission" date="2019-12" db="EMBL/GenBank/DDBJ databases">
        <title>Sequence classification of anaerobic respiratory reductive dehalogenases: First we see many, then we see few.</title>
        <authorList>
            <person name="Molenda O."/>
            <person name="Puentes Jacome L.A."/>
            <person name="Cao X."/>
            <person name="Nesbo C.L."/>
            <person name="Tang S."/>
            <person name="Morson N."/>
            <person name="Patron J."/>
            <person name="Lomheim L."/>
            <person name="Wishart D.S."/>
            <person name="Edwards E.A."/>
        </authorList>
    </citation>
    <scope>NUCLEOTIDE SEQUENCE [LARGE SCALE GENOMIC DNA]</scope>
    <source>
        <strain evidence="8 9">12DCA</strain>
    </source>
</reference>
<evidence type="ECO:0000256" key="1">
    <source>
        <dbReference type="ARBA" id="ARBA00004651"/>
    </source>
</evidence>
<dbReference type="GO" id="GO:0005886">
    <property type="term" value="C:plasma membrane"/>
    <property type="evidence" value="ECO:0007669"/>
    <property type="project" value="UniProtKB-SubCell"/>
</dbReference>
<dbReference type="RefSeq" id="WP_019225512.1">
    <property type="nucleotide sequence ID" value="NZ_CP046996.1"/>
</dbReference>
<feature type="transmembrane region" description="Helical" evidence="7">
    <location>
        <begin position="141"/>
        <end position="174"/>
    </location>
</feature>
<name>A0A857DGM3_9FIRM</name>
<dbReference type="Proteomes" id="UP000430508">
    <property type="component" value="Chromosome"/>
</dbReference>
<proteinExistence type="inferred from homology"/>
<dbReference type="InterPro" id="IPR052518">
    <property type="entry name" value="CHR_Transporter"/>
</dbReference>
<organism evidence="8 9">
    <name type="scientific">Dehalobacter restrictus</name>
    <dbReference type="NCBI Taxonomy" id="55583"/>
    <lineage>
        <taxon>Bacteria</taxon>
        <taxon>Bacillati</taxon>
        <taxon>Bacillota</taxon>
        <taxon>Clostridia</taxon>
        <taxon>Eubacteriales</taxon>
        <taxon>Desulfitobacteriaceae</taxon>
        <taxon>Dehalobacter</taxon>
    </lineage>
</organism>
<keyword evidence="3" id="KW-1003">Cell membrane</keyword>
<dbReference type="InterPro" id="IPR003370">
    <property type="entry name" value="Chromate_transpt"/>
</dbReference>
<evidence type="ECO:0000256" key="7">
    <source>
        <dbReference type="SAM" id="Phobius"/>
    </source>
</evidence>